<evidence type="ECO:0000256" key="2">
    <source>
        <dbReference type="SAM" id="SignalP"/>
    </source>
</evidence>
<dbReference type="SMART" id="SM00947">
    <property type="entry name" value="Pro_CA"/>
    <property type="match status" value="1"/>
</dbReference>
<sequence>MKNNFKIFCLISLLATLSCKSNHADHDLFITDAVSGQELEIPAKPLRERVLTAAEQAALTPGQVLDSLKSGNRRFVDNDLTLRNHTEMVRKAALGQYPKAVILSCIDSRVPVEDVFDKGIGDMFVVRIAGNFANPDILGSLEYGCKVSGAKLILVLGHQSCGAIKAAIGNYKLGNITEMLSKIKPAIKMSDTFNGNKTGDDASFVELVSKNNIVNTIKEIRKNSPLLNKMEQNGQLKIVGGYYNINTGEVVFL</sequence>
<proteinExistence type="inferred from homology"/>
<protein>
    <submittedName>
        <fullName evidence="3">Carbonic anhydrase</fullName>
    </submittedName>
</protein>
<gene>
    <name evidence="3" type="ORF">IDJ77_02345</name>
</gene>
<dbReference type="InterPro" id="IPR001765">
    <property type="entry name" value="Carbonic_anhydrase"/>
</dbReference>
<dbReference type="Gene3D" id="3.40.1050.10">
    <property type="entry name" value="Carbonic anhydrase"/>
    <property type="match status" value="1"/>
</dbReference>
<name>A0ABR7WJZ1_9SPHI</name>
<dbReference type="RefSeq" id="WP_191187310.1">
    <property type="nucleotide sequence ID" value="NZ_JACWMY010000001.1"/>
</dbReference>
<reference evidence="3 4" key="1">
    <citation type="submission" date="2020-09" db="EMBL/GenBank/DDBJ databases">
        <title>Novel species of Mucilaginibacter isolated from a glacier on the Tibetan Plateau.</title>
        <authorList>
            <person name="Liu Q."/>
            <person name="Xin Y.-H."/>
        </authorList>
    </citation>
    <scope>NUCLEOTIDE SEQUENCE [LARGE SCALE GENOMIC DNA]</scope>
    <source>
        <strain evidence="3 4">ZT4R22</strain>
    </source>
</reference>
<evidence type="ECO:0000256" key="1">
    <source>
        <dbReference type="ARBA" id="ARBA00006217"/>
    </source>
</evidence>
<feature type="signal peptide" evidence="2">
    <location>
        <begin position="1"/>
        <end position="24"/>
    </location>
</feature>
<evidence type="ECO:0000313" key="4">
    <source>
        <dbReference type="Proteomes" id="UP000606600"/>
    </source>
</evidence>
<dbReference type="Proteomes" id="UP000606600">
    <property type="component" value="Unassembled WGS sequence"/>
</dbReference>
<dbReference type="SUPFAM" id="SSF53056">
    <property type="entry name" value="beta-carbonic anhydrase, cab"/>
    <property type="match status" value="1"/>
</dbReference>
<feature type="chain" id="PRO_5047051147" evidence="2">
    <location>
        <begin position="25"/>
        <end position="253"/>
    </location>
</feature>
<dbReference type="CDD" id="cd03378">
    <property type="entry name" value="beta_CA_cladeC"/>
    <property type="match status" value="1"/>
</dbReference>
<dbReference type="PROSITE" id="PS51257">
    <property type="entry name" value="PROKAR_LIPOPROTEIN"/>
    <property type="match status" value="1"/>
</dbReference>
<dbReference type="PANTHER" id="PTHR11002:SF79">
    <property type="entry name" value="CARBONIC ANHYDRASE 2"/>
    <property type="match status" value="1"/>
</dbReference>
<evidence type="ECO:0000313" key="3">
    <source>
        <dbReference type="EMBL" id="MBD1362638.1"/>
    </source>
</evidence>
<comment type="caution">
    <text evidence="3">The sequence shown here is derived from an EMBL/GenBank/DDBJ whole genome shotgun (WGS) entry which is preliminary data.</text>
</comment>
<keyword evidence="4" id="KW-1185">Reference proteome</keyword>
<dbReference type="PANTHER" id="PTHR11002">
    <property type="entry name" value="CARBONIC ANHYDRASE"/>
    <property type="match status" value="1"/>
</dbReference>
<accession>A0ABR7WJZ1</accession>
<comment type="similarity">
    <text evidence="1">Belongs to the beta-class carbonic anhydrase family.</text>
</comment>
<keyword evidence="2" id="KW-0732">Signal</keyword>
<dbReference type="InterPro" id="IPR036874">
    <property type="entry name" value="Carbonic_anhydrase_sf"/>
</dbReference>
<dbReference type="EMBL" id="JACWMY010000001">
    <property type="protein sequence ID" value="MBD1362638.1"/>
    <property type="molecule type" value="Genomic_DNA"/>
</dbReference>
<dbReference type="NCBIfam" id="NF011765">
    <property type="entry name" value="PRK15219.1"/>
    <property type="match status" value="1"/>
</dbReference>
<organism evidence="3 4">
    <name type="scientific">Mucilaginibacter pankratovii</name>
    <dbReference type="NCBI Taxonomy" id="2772110"/>
    <lineage>
        <taxon>Bacteria</taxon>
        <taxon>Pseudomonadati</taxon>
        <taxon>Bacteroidota</taxon>
        <taxon>Sphingobacteriia</taxon>
        <taxon>Sphingobacteriales</taxon>
        <taxon>Sphingobacteriaceae</taxon>
        <taxon>Mucilaginibacter</taxon>
    </lineage>
</organism>
<dbReference type="Pfam" id="PF00484">
    <property type="entry name" value="Pro_CA"/>
    <property type="match status" value="1"/>
</dbReference>